<dbReference type="RefSeq" id="WP_145936459.1">
    <property type="nucleotide sequence ID" value="NZ_BNAV01000008.1"/>
</dbReference>
<reference evidence="1" key="2">
    <citation type="submission" date="2020-09" db="EMBL/GenBank/DDBJ databases">
        <authorList>
            <person name="Sun Q."/>
            <person name="Zhou Y."/>
        </authorList>
    </citation>
    <scope>NUCLEOTIDE SEQUENCE</scope>
    <source>
        <strain evidence="1">CGMCC 4.7679</strain>
    </source>
</reference>
<proteinExistence type="predicted"/>
<protein>
    <recommendedName>
        <fullName evidence="3">ABC transporter substrate-binding protein</fullName>
    </recommendedName>
</protein>
<evidence type="ECO:0000313" key="1">
    <source>
        <dbReference type="EMBL" id="GHF71275.1"/>
    </source>
</evidence>
<accession>A0A8H9IWS2</accession>
<dbReference type="Gene3D" id="3.40.190.10">
    <property type="entry name" value="Periplasmic binding protein-like II"/>
    <property type="match status" value="2"/>
</dbReference>
<organism evidence="1 2">
    <name type="scientific">Amycolatopsis bartoniae</name>
    <dbReference type="NCBI Taxonomy" id="941986"/>
    <lineage>
        <taxon>Bacteria</taxon>
        <taxon>Bacillati</taxon>
        <taxon>Actinomycetota</taxon>
        <taxon>Actinomycetes</taxon>
        <taxon>Pseudonocardiales</taxon>
        <taxon>Pseudonocardiaceae</taxon>
        <taxon>Amycolatopsis</taxon>
    </lineage>
</organism>
<reference evidence="1" key="1">
    <citation type="journal article" date="2014" name="Int. J. Syst. Evol. Microbiol.">
        <title>Complete genome sequence of Corynebacterium casei LMG S-19264T (=DSM 44701T), isolated from a smear-ripened cheese.</title>
        <authorList>
            <consortium name="US DOE Joint Genome Institute (JGI-PGF)"/>
            <person name="Walter F."/>
            <person name="Albersmeier A."/>
            <person name="Kalinowski J."/>
            <person name="Ruckert C."/>
        </authorList>
    </citation>
    <scope>NUCLEOTIDE SEQUENCE</scope>
    <source>
        <strain evidence="1">CGMCC 4.7679</strain>
    </source>
</reference>
<name>A0A8H9IWS2_9PSEU</name>
<evidence type="ECO:0000313" key="2">
    <source>
        <dbReference type="Proteomes" id="UP000658656"/>
    </source>
</evidence>
<dbReference type="Proteomes" id="UP000658656">
    <property type="component" value="Unassembled WGS sequence"/>
</dbReference>
<keyword evidence="2" id="KW-1185">Reference proteome</keyword>
<dbReference type="AlphaFoldDB" id="A0A8H9IWS2"/>
<dbReference type="OrthoDB" id="3805543at2"/>
<comment type="caution">
    <text evidence="1">The sequence shown here is derived from an EMBL/GenBank/DDBJ whole genome shotgun (WGS) entry which is preliminary data.</text>
</comment>
<gene>
    <name evidence="1" type="ORF">GCM10017566_51420</name>
</gene>
<sequence length="278" mass="30161">MRAYTAAIGDYPHTAAVKAGGRFEFADVEPIHRAFAPMVRSLRFDFAELALATCLQAHEAGVGVSLLPLVLHGNFHHRSIWRRAGGPGLAELAGRRVGVRAYTQTTGLWVRGFLASDYGVDLDGITWVTTEGPQVAGYAEPANVTRVPGPLVAALEAGEVAAVVMGPRAVPEGAPLEPLLPDWENAQRQWFARHGTVPINHLLTVRTEVLRSDPEAVRELYDALAAGIDARGDERLRYGVPAVAEAVRIAVRYAAQQHLITTEPTVDELFADFQRYLG</sequence>
<dbReference type="SUPFAM" id="SSF53850">
    <property type="entry name" value="Periplasmic binding protein-like II"/>
    <property type="match status" value="1"/>
</dbReference>
<dbReference type="EMBL" id="BNAV01000008">
    <property type="protein sequence ID" value="GHF71275.1"/>
    <property type="molecule type" value="Genomic_DNA"/>
</dbReference>
<evidence type="ECO:0008006" key="3">
    <source>
        <dbReference type="Google" id="ProtNLM"/>
    </source>
</evidence>